<accession>A0ABD5U3S6</accession>
<dbReference type="RefSeq" id="WP_379696189.1">
    <property type="nucleotide sequence ID" value="NZ_JBHSXH010000015.1"/>
</dbReference>
<protein>
    <submittedName>
        <fullName evidence="1">Uncharacterized protein</fullName>
    </submittedName>
</protein>
<proteinExistence type="predicted"/>
<dbReference type="EMBL" id="JBHSXH010000015">
    <property type="protein sequence ID" value="MFC6825708.1"/>
    <property type="molecule type" value="Genomic_DNA"/>
</dbReference>
<dbReference type="Proteomes" id="UP001596408">
    <property type="component" value="Unassembled WGS sequence"/>
</dbReference>
<dbReference type="AlphaFoldDB" id="A0ABD5U3S6"/>
<evidence type="ECO:0000313" key="1">
    <source>
        <dbReference type="EMBL" id="MFC6825708.1"/>
    </source>
</evidence>
<gene>
    <name evidence="1" type="ORF">ACFQEV_12000</name>
</gene>
<keyword evidence="2" id="KW-1185">Reference proteome</keyword>
<organism evidence="1 2">
    <name type="scientific">Halopelagius fulvigenes</name>
    <dbReference type="NCBI Taxonomy" id="1198324"/>
    <lineage>
        <taxon>Archaea</taxon>
        <taxon>Methanobacteriati</taxon>
        <taxon>Methanobacteriota</taxon>
        <taxon>Stenosarchaea group</taxon>
        <taxon>Halobacteria</taxon>
        <taxon>Halobacteriales</taxon>
        <taxon>Haloferacaceae</taxon>
    </lineage>
</organism>
<evidence type="ECO:0000313" key="2">
    <source>
        <dbReference type="Proteomes" id="UP001596408"/>
    </source>
</evidence>
<reference evidence="1 2" key="1">
    <citation type="journal article" date="2019" name="Int. J. Syst. Evol. Microbiol.">
        <title>The Global Catalogue of Microorganisms (GCM) 10K type strain sequencing project: providing services to taxonomists for standard genome sequencing and annotation.</title>
        <authorList>
            <consortium name="The Broad Institute Genomics Platform"/>
            <consortium name="The Broad Institute Genome Sequencing Center for Infectious Disease"/>
            <person name="Wu L."/>
            <person name="Ma J."/>
        </authorList>
    </citation>
    <scope>NUCLEOTIDE SEQUENCE [LARGE SCALE GENOMIC DNA]</scope>
    <source>
        <strain evidence="1 2">YIM 94188</strain>
    </source>
</reference>
<comment type="caution">
    <text evidence="1">The sequence shown here is derived from an EMBL/GenBank/DDBJ whole genome shotgun (WGS) entry which is preliminary data.</text>
</comment>
<name>A0ABD5U3S6_9EURY</name>
<sequence>MSEPTDAVHQRTLDGDCLSKARIECEAYEGCTKPANVAVGNLGGNAYLDSIDELFVCETCADEYRVDATTPTIRSLTPSERWEAADG</sequence>